<dbReference type="OrthoDB" id="214902at2"/>
<dbReference type="EMBL" id="FNCS01000013">
    <property type="protein sequence ID" value="SDG93944.1"/>
    <property type="molecule type" value="Genomic_DNA"/>
</dbReference>
<dbReference type="Gene3D" id="3.30.1460.30">
    <property type="entry name" value="YgaC/TfoX-N like chaperone"/>
    <property type="match status" value="1"/>
</dbReference>
<evidence type="ECO:0000313" key="2">
    <source>
        <dbReference type="EMBL" id="SDG93944.1"/>
    </source>
</evidence>
<evidence type="ECO:0000313" key="3">
    <source>
        <dbReference type="Proteomes" id="UP000199495"/>
    </source>
</evidence>
<name>A0A1G7YBZ7_9HYPH</name>
<dbReference type="InterPro" id="IPR007076">
    <property type="entry name" value="TfoX_N"/>
</dbReference>
<reference evidence="2 3" key="1">
    <citation type="submission" date="2016-10" db="EMBL/GenBank/DDBJ databases">
        <authorList>
            <person name="de Groot N.N."/>
        </authorList>
    </citation>
    <scope>NUCLEOTIDE SEQUENCE [LARGE SCALE GENOMIC DNA]</scope>
    <source>
        <strain evidence="2 3">CGMCC 1.10267</strain>
    </source>
</reference>
<evidence type="ECO:0000259" key="1">
    <source>
        <dbReference type="Pfam" id="PF04993"/>
    </source>
</evidence>
<accession>A0A1G7YBZ7</accession>
<dbReference type="RefSeq" id="WP_090597780.1">
    <property type="nucleotide sequence ID" value="NZ_FNCS01000013.1"/>
</dbReference>
<dbReference type="STRING" id="440168.SAMN04487974_11340"/>
<protein>
    <submittedName>
        <fullName evidence="2">Transcriptional regulator of competence genes, TfoX/Sxy family</fullName>
    </submittedName>
</protein>
<proteinExistence type="predicted"/>
<sequence length="111" mass="11904">MSFAADELADRVRDHLGHRPGITERKMFGGRAFMLHGNMVVAIMSDGALLARVGKDGYDTALSEPGASAMTMGTRTMGGFVSVDGDVLEDDDTLAQWLDRCRAFAASLPPK</sequence>
<dbReference type="AlphaFoldDB" id="A0A1G7YBZ7"/>
<gene>
    <name evidence="2" type="ORF">SAMN04487974_11340</name>
</gene>
<dbReference type="Proteomes" id="UP000199495">
    <property type="component" value="Unassembled WGS sequence"/>
</dbReference>
<organism evidence="2 3">
    <name type="scientific">Pelagibacterium luteolum</name>
    <dbReference type="NCBI Taxonomy" id="440168"/>
    <lineage>
        <taxon>Bacteria</taxon>
        <taxon>Pseudomonadati</taxon>
        <taxon>Pseudomonadota</taxon>
        <taxon>Alphaproteobacteria</taxon>
        <taxon>Hyphomicrobiales</taxon>
        <taxon>Devosiaceae</taxon>
        <taxon>Pelagibacterium</taxon>
    </lineage>
</organism>
<dbReference type="Pfam" id="PF04993">
    <property type="entry name" value="TfoX_N"/>
    <property type="match status" value="1"/>
</dbReference>
<feature type="domain" description="TfoX N-terminal" evidence="1">
    <location>
        <begin position="15"/>
        <end position="104"/>
    </location>
</feature>
<dbReference type="SUPFAM" id="SSF159894">
    <property type="entry name" value="YgaC/TfoX-N like"/>
    <property type="match status" value="1"/>
</dbReference>
<keyword evidence="3" id="KW-1185">Reference proteome</keyword>